<proteinExistence type="predicted"/>
<evidence type="ECO:0000256" key="1">
    <source>
        <dbReference type="SAM" id="MobiDB-lite"/>
    </source>
</evidence>
<evidence type="ECO:0000313" key="3">
    <source>
        <dbReference type="Ensembl" id="ENSJJAP00000013305.1"/>
    </source>
</evidence>
<keyword evidence="2" id="KW-0472">Membrane</keyword>
<feature type="transmembrane region" description="Helical" evidence="2">
    <location>
        <begin position="12"/>
        <end position="35"/>
    </location>
</feature>
<reference evidence="3" key="2">
    <citation type="submission" date="2025-09" db="UniProtKB">
        <authorList>
            <consortium name="Ensembl"/>
        </authorList>
    </citation>
    <scope>IDENTIFICATION</scope>
</reference>
<dbReference type="AlphaFoldDB" id="A0A8C5P0K1"/>
<reference evidence="3" key="1">
    <citation type="submission" date="2025-08" db="UniProtKB">
        <authorList>
            <consortium name="Ensembl"/>
        </authorList>
    </citation>
    <scope>IDENTIFICATION</scope>
</reference>
<dbReference type="OMA" id="RQPQQED"/>
<protein>
    <submittedName>
        <fullName evidence="3">Uncharacterized protein</fullName>
    </submittedName>
</protein>
<feature type="region of interest" description="Disordered" evidence="1">
    <location>
        <begin position="42"/>
        <end position="70"/>
    </location>
</feature>
<evidence type="ECO:0000256" key="2">
    <source>
        <dbReference type="SAM" id="Phobius"/>
    </source>
</evidence>
<dbReference type="Ensembl" id="ENSJJAT00000019795.1">
    <property type="protein sequence ID" value="ENSJJAP00000013305.1"/>
    <property type="gene ID" value="ENSJJAG00000016113.1"/>
</dbReference>
<keyword evidence="4" id="KW-1185">Reference proteome</keyword>
<organism evidence="3 4">
    <name type="scientific">Jaculus jaculus</name>
    <name type="common">Lesser Egyptian jerboa</name>
    <dbReference type="NCBI Taxonomy" id="51337"/>
    <lineage>
        <taxon>Eukaryota</taxon>
        <taxon>Metazoa</taxon>
        <taxon>Chordata</taxon>
        <taxon>Craniata</taxon>
        <taxon>Vertebrata</taxon>
        <taxon>Euteleostomi</taxon>
        <taxon>Mammalia</taxon>
        <taxon>Eutheria</taxon>
        <taxon>Euarchontoglires</taxon>
        <taxon>Glires</taxon>
        <taxon>Rodentia</taxon>
        <taxon>Myomorpha</taxon>
        <taxon>Dipodoidea</taxon>
        <taxon>Dipodidae</taxon>
        <taxon>Dipodinae</taxon>
        <taxon>Jaculus</taxon>
    </lineage>
</organism>
<accession>A0A8C5P0K1</accession>
<dbReference type="GeneTree" id="ENSGT00420000030019"/>
<name>A0A8C5P0K1_JACJA</name>
<keyword evidence="2" id="KW-1133">Transmembrane helix</keyword>
<sequence length="112" mass="12224">KPLPQGGPRSAASLLGGTVVMILILGVALAVFLLYCRQPKNRMGLNSDRTDLSPTQKLQSPPDRRSQLVSADIQGLHLEPRTQPEEDLLLQSPYHDMGVSSSHQPLVRMAES</sequence>
<evidence type="ECO:0000313" key="4">
    <source>
        <dbReference type="Proteomes" id="UP000694385"/>
    </source>
</evidence>
<keyword evidence="2" id="KW-0812">Transmembrane</keyword>
<dbReference type="Proteomes" id="UP000694385">
    <property type="component" value="Unassembled WGS sequence"/>
</dbReference>